<dbReference type="eggNOG" id="ENOG502T4E5">
    <property type="taxonomic scope" value="Eukaryota"/>
</dbReference>
<dbReference type="VEuPathDB" id="FungiDB:NECHADRAFT_100260"/>
<dbReference type="SUPFAM" id="SSF48403">
    <property type="entry name" value="Ankyrin repeat"/>
    <property type="match status" value="1"/>
</dbReference>
<evidence type="ECO:0000313" key="2">
    <source>
        <dbReference type="Proteomes" id="UP000005206"/>
    </source>
</evidence>
<dbReference type="OMA" id="CHEASIN"/>
<name>C7Z7M8_FUSV7</name>
<gene>
    <name evidence="1" type="ORF">NECHADRAFT_100260</name>
</gene>
<sequence length="776" mass="87138">MEPLEIVGATAAIAQLLKLAVDIGDQARQLVQSFVHAPKELAELSAKIDRLGLLLHHANELDKDLANADAGDLIPDAHNSLLYSCLGVSLAALEKVRTLHGDGGQSSATHRLRWAAIDKRKAQKVLKDVKESEAALDTVLSILSVRLASFNRASISAVQLGQVAIRDDITSAVQELGSCFQAQSGLLGTKLVERLRQDQQRNSLMFTQTMTKLLNSQERAEARITETQTQMTLELSSLKTTYRSGQPQTSPSRGPRDVATEPLCFESSASAISSDDDIIAQVKERTEEWRWKEPLARQDWSFKTKAKSQDAYDSRERVKGSLSLISKKNLWKARALIKTRVNILGQRIICLEIRAQHFTQTWLSMPSLSGIISVVNVRPNDAPIFKACHGLDLPTVKHLLETGEASIHDVDQKGDGLLEVKILRSVGFSDWNPGGCPNEFLKEAIRAGDIAELLFGLEEVKLDPNNYKIPLLSHSKVNVFMASLLVEFDAQVNPAPITRPHDTPLNASIRKGNIEVMHWLLSRDANTILDGYESSSAWQTVWCSVTRLGTKGKLDALNFLKLEGVLSHLLWHSSDPHATFKSVISRHGRQYFYFISSTTRAQEVARAVSYDLRVPELEDYGWGLEPERESLRLCQEAYERSEQLRVPDFLASWSDTGILYGESYDSDDGSEYSWRQLARFPLVRLLVNALQLAGYQAEMSDDGDVYYDDDDGDRYFDAREYQPEEGVDDGLVANCPICQDPEKYGLSHIFAEAERAREVLREYRRRKAEEMRQRRW</sequence>
<dbReference type="EMBL" id="GG698911">
    <property type="protein sequence ID" value="EEU39718.1"/>
    <property type="molecule type" value="Genomic_DNA"/>
</dbReference>
<evidence type="ECO:0008006" key="3">
    <source>
        <dbReference type="Google" id="ProtNLM"/>
    </source>
</evidence>
<evidence type="ECO:0000313" key="1">
    <source>
        <dbReference type="EMBL" id="EEU39718.1"/>
    </source>
</evidence>
<dbReference type="AlphaFoldDB" id="C7Z7M8"/>
<organism evidence="1 2">
    <name type="scientific">Fusarium vanettenii (strain ATCC MYA-4622 / CBS 123669 / FGSC 9596 / NRRL 45880 / 77-13-4)</name>
    <name type="common">Fusarium solani subsp. pisi</name>
    <dbReference type="NCBI Taxonomy" id="660122"/>
    <lineage>
        <taxon>Eukaryota</taxon>
        <taxon>Fungi</taxon>
        <taxon>Dikarya</taxon>
        <taxon>Ascomycota</taxon>
        <taxon>Pezizomycotina</taxon>
        <taxon>Sordariomycetes</taxon>
        <taxon>Hypocreomycetidae</taxon>
        <taxon>Hypocreales</taxon>
        <taxon>Nectriaceae</taxon>
        <taxon>Fusarium</taxon>
        <taxon>Fusarium solani species complex</taxon>
        <taxon>Fusarium vanettenii</taxon>
    </lineage>
</organism>
<dbReference type="HOGENOM" id="CLU_326248_0_0_1"/>
<dbReference type="RefSeq" id="XP_003045431.1">
    <property type="nucleotide sequence ID" value="XM_003045385.1"/>
</dbReference>
<dbReference type="Proteomes" id="UP000005206">
    <property type="component" value="Chromosome 4"/>
</dbReference>
<dbReference type="InterPro" id="IPR036770">
    <property type="entry name" value="Ankyrin_rpt-contain_sf"/>
</dbReference>
<dbReference type="Gene3D" id="1.25.40.20">
    <property type="entry name" value="Ankyrin repeat-containing domain"/>
    <property type="match status" value="1"/>
</dbReference>
<proteinExistence type="predicted"/>
<dbReference type="GeneID" id="9672594"/>
<accession>C7Z7M8</accession>
<keyword evidence="2" id="KW-1185">Reference proteome</keyword>
<reference evidence="1 2" key="1">
    <citation type="journal article" date="2009" name="PLoS Genet.">
        <title>The genome of Nectria haematococca: contribution of supernumerary chromosomes to gene expansion.</title>
        <authorList>
            <person name="Coleman J.J."/>
            <person name="Rounsley S.D."/>
            <person name="Rodriguez-Carres M."/>
            <person name="Kuo A."/>
            <person name="Wasmann C.C."/>
            <person name="Grimwood J."/>
            <person name="Schmutz J."/>
            <person name="Taga M."/>
            <person name="White G.J."/>
            <person name="Zhou S."/>
            <person name="Schwartz D.C."/>
            <person name="Freitag M."/>
            <person name="Ma L.J."/>
            <person name="Danchin E.G."/>
            <person name="Henrissat B."/>
            <person name="Coutinho P.M."/>
            <person name="Nelson D.R."/>
            <person name="Straney D."/>
            <person name="Napoli C.A."/>
            <person name="Barker B.M."/>
            <person name="Gribskov M."/>
            <person name="Rep M."/>
            <person name="Kroken S."/>
            <person name="Molnar I."/>
            <person name="Rensing C."/>
            <person name="Kennell J.C."/>
            <person name="Zamora J."/>
            <person name="Farman M.L."/>
            <person name="Selker E.U."/>
            <person name="Salamov A."/>
            <person name="Shapiro H."/>
            <person name="Pangilinan J."/>
            <person name="Lindquist E."/>
            <person name="Lamers C."/>
            <person name="Grigoriev I.V."/>
            <person name="Geiser D.M."/>
            <person name="Covert S.F."/>
            <person name="Temporini E."/>
            <person name="Vanetten H.D."/>
        </authorList>
    </citation>
    <scope>NUCLEOTIDE SEQUENCE [LARGE SCALE GENOMIC DNA]</scope>
    <source>
        <strain evidence="2">ATCC MYA-4622 / CBS 123669 / FGSC 9596 / NRRL 45880 / 77-13-4</strain>
    </source>
</reference>
<dbReference type="KEGG" id="nhe:NECHADRAFT_100260"/>
<dbReference type="InParanoid" id="C7Z7M8"/>
<dbReference type="OrthoDB" id="5095938at2759"/>
<protein>
    <recommendedName>
        <fullName evidence="3">Fungal N-terminal domain-containing protein</fullName>
    </recommendedName>
</protein>